<dbReference type="EMBL" id="CP155571">
    <property type="protein sequence ID" value="XFO75208.1"/>
    <property type="molecule type" value="Genomic_DNA"/>
</dbReference>
<evidence type="ECO:0000256" key="3">
    <source>
        <dbReference type="ARBA" id="ARBA00023285"/>
    </source>
</evidence>
<keyword evidence="7" id="KW-1185">Reference proteome</keyword>
<evidence type="ECO:0000256" key="5">
    <source>
        <dbReference type="HAMAP-Rule" id="MF_00601"/>
    </source>
</evidence>
<dbReference type="RefSeq" id="WP_093792304.1">
    <property type="nucleotide sequence ID" value="NZ_CP155571.1"/>
</dbReference>
<reference evidence="6" key="1">
    <citation type="submission" date="2024-05" db="EMBL/GenBank/DDBJ databases">
        <title>Isolation and characterization of Sporomusa carbonis sp. nov., a carboxydotrophic hydrogenogen in the genus of Sporomusa isolated from a charcoal burning pile.</title>
        <authorList>
            <person name="Boeer T."/>
            <person name="Rosenbaum F."/>
            <person name="Eysell L."/>
            <person name="Mueller V."/>
            <person name="Daniel R."/>
            <person name="Poehlein A."/>
        </authorList>
    </citation>
    <scope>NUCLEOTIDE SEQUENCE [LARGE SCALE GENOMIC DNA]</scope>
    <source>
        <strain evidence="6">DSM 3132</strain>
    </source>
</reference>
<feature type="binding site" evidence="5">
    <location>
        <position position="177"/>
    </location>
    <ligand>
        <name>adenosylcob(III)alamin</name>
        <dbReference type="ChEBI" id="CHEBI:18408"/>
    </ligand>
</feature>
<comment type="cofactor">
    <cofactor evidence="5">
        <name>adenosylcob(III)alamin</name>
        <dbReference type="ChEBI" id="CHEBI:18408"/>
    </cofactor>
    <text evidence="5">Binds between the large and small subunits.</text>
</comment>
<dbReference type="PANTHER" id="PTHR39330:SF1">
    <property type="entry name" value="ETHANOLAMINE AMMONIA-LYASE SMALL SUBUNIT"/>
    <property type="match status" value="1"/>
</dbReference>
<dbReference type="GO" id="GO:0008851">
    <property type="term" value="F:ethanolamine ammonia-lyase activity"/>
    <property type="evidence" value="ECO:0007669"/>
    <property type="project" value="UniProtKB-EC"/>
</dbReference>
<dbReference type="NCBIfam" id="NF003971">
    <property type="entry name" value="PRK05465.1"/>
    <property type="match status" value="1"/>
</dbReference>
<sequence>MINLEDFQGEKTVNGCVFELNNANKVFVKNPRSMEALAVMKKTTPARIAIGRCGTRYKTATLLDFLASHAAAQDAVALEVSDDFINRCCLMKTKTRVSDKDEYLKKPAFGRKLDDASKKLVLENCEKRKQVQIIIVDGLSAPAIEANAEDTMAALIQGLEVEGLSVGTPFFVKYGRVAVQDEIAMLLDCDVIVEFVGERPGLVTAESMSAYLIYRPSENTVEADRSILSNIHRGGTPPAEAGAHLATLVKTILDSKASGTKLAEILKNKGKVE</sequence>
<proteinExistence type="inferred from homology"/>
<keyword evidence="2 5" id="KW-0456">Lyase</keyword>
<evidence type="ECO:0000313" key="6">
    <source>
        <dbReference type="EMBL" id="XFO75208.1"/>
    </source>
</evidence>
<name>A0ABZ3JAY5_SPOA4</name>
<dbReference type="HAMAP" id="MF_00601">
    <property type="entry name" value="EutC"/>
    <property type="match status" value="1"/>
</dbReference>
<comment type="subunit">
    <text evidence="5">The basic unit is a heterodimer which dimerizes to form tetramers. The heterotetramers trimerize; 6 large subunits form a core ring with 6 small subunits projecting outwards.</text>
</comment>
<organism evidence="6 7">
    <name type="scientific">Sporomusa acidovorans (strain ATCC 49682 / DSM 3132 / Mol)</name>
    <dbReference type="NCBI Taxonomy" id="1123286"/>
    <lineage>
        <taxon>Bacteria</taxon>
        <taxon>Bacillati</taxon>
        <taxon>Bacillota</taxon>
        <taxon>Negativicutes</taxon>
        <taxon>Selenomonadales</taxon>
        <taxon>Sporomusaceae</taxon>
        <taxon>Sporomusa</taxon>
    </lineage>
</organism>
<dbReference type="Gene3D" id="1.10.30.40">
    <property type="entry name" value="Ethanolamine ammonia-lyase light chain (EutC), N-terminal domain"/>
    <property type="match status" value="1"/>
</dbReference>
<keyword evidence="3 5" id="KW-0170">Cobalt</keyword>
<dbReference type="Gene3D" id="3.40.50.11240">
    <property type="entry name" value="Ethanolamine ammonia-lyase light chain (EutC)"/>
    <property type="match status" value="1"/>
</dbReference>
<dbReference type="InterPro" id="IPR042255">
    <property type="entry name" value="EutC_N"/>
</dbReference>
<evidence type="ECO:0000256" key="1">
    <source>
        <dbReference type="ARBA" id="ARBA00022628"/>
    </source>
</evidence>
<dbReference type="PIRSF" id="PIRSF018982">
    <property type="entry name" value="EutC"/>
    <property type="match status" value="1"/>
</dbReference>
<evidence type="ECO:0000313" key="7">
    <source>
        <dbReference type="Proteomes" id="UP000216052"/>
    </source>
</evidence>
<keyword evidence="4 5" id="KW-1283">Bacterial microcompartment</keyword>
<comment type="pathway">
    <text evidence="5">Amine and polyamine degradation; ethanolamine degradation.</text>
</comment>
<comment type="subcellular location">
    <subcellularLocation>
        <location evidence="5">Bacterial microcompartment</location>
    </subcellularLocation>
</comment>
<dbReference type="Proteomes" id="UP000216052">
    <property type="component" value="Chromosome"/>
</dbReference>
<accession>A0ABZ3JAY5</accession>
<dbReference type="EC" id="4.3.1.7" evidence="5"/>
<feature type="binding site" evidence="5">
    <location>
        <position position="198"/>
    </location>
    <ligand>
        <name>adenosylcob(III)alamin</name>
        <dbReference type="ChEBI" id="CHEBI:18408"/>
    </ligand>
</feature>
<evidence type="ECO:0000256" key="4">
    <source>
        <dbReference type="ARBA" id="ARBA00024446"/>
    </source>
</evidence>
<dbReference type="PANTHER" id="PTHR39330">
    <property type="entry name" value="ETHANOLAMINE AMMONIA-LYASE LIGHT CHAIN"/>
    <property type="match status" value="1"/>
</dbReference>
<protein>
    <recommendedName>
        <fullName evidence="5">Ethanolamine ammonia-lyase small subunit</fullName>
        <shortName evidence="5">EAL small subunit</shortName>
        <ecNumber evidence="5">4.3.1.7</ecNumber>
    </recommendedName>
</protein>
<gene>
    <name evidence="6" type="primary">eutC_3</name>
    <name evidence="5" type="synonym">eutC</name>
    <name evidence="6" type="ORF">SPACI_053230</name>
</gene>
<comment type="similarity">
    <text evidence="5">Belongs to the EutC family.</text>
</comment>
<comment type="function">
    <text evidence="5">Catalyzes the deamination of various vicinal amino-alcohols to oxo compounds. Allows this organism to utilize ethanolamine as the sole source of nitrogen and carbon in the presence of external vitamin B12.</text>
</comment>
<keyword evidence="1 5" id="KW-0846">Cobalamin</keyword>
<evidence type="ECO:0000256" key="2">
    <source>
        <dbReference type="ARBA" id="ARBA00023239"/>
    </source>
</evidence>
<comment type="catalytic activity">
    <reaction evidence="5">
        <text>ethanolamine = acetaldehyde + NH4(+)</text>
        <dbReference type="Rhea" id="RHEA:15313"/>
        <dbReference type="ChEBI" id="CHEBI:15343"/>
        <dbReference type="ChEBI" id="CHEBI:28938"/>
        <dbReference type="ChEBI" id="CHEBI:57603"/>
        <dbReference type="EC" id="4.3.1.7"/>
    </reaction>
</comment>
<dbReference type="InterPro" id="IPR042251">
    <property type="entry name" value="EutC_C"/>
</dbReference>
<dbReference type="Pfam" id="PF05985">
    <property type="entry name" value="EutC"/>
    <property type="match status" value="1"/>
</dbReference>
<dbReference type="InterPro" id="IPR009246">
    <property type="entry name" value="EutC"/>
</dbReference>